<dbReference type="RefSeq" id="WP_135622510.1">
    <property type="nucleotide sequence ID" value="NZ_CP054491.1"/>
</dbReference>
<gene>
    <name evidence="3" type="ORF">HUE57_17120</name>
</gene>
<evidence type="ECO:0000256" key="2">
    <source>
        <dbReference type="SAM" id="SignalP"/>
    </source>
</evidence>
<protein>
    <recommendedName>
        <fullName evidence="5">DUF1311 domain-containing protein</fullName>
    </recommendedName>
</protein>
<sequence length="81" mass="9477">MKNRTLLFLLATILINPHNVVAASKGSLAQCQSVQDQINYYTNLRRAGGSARTMESWKRSRQKQKDRFTKHNCKQWRNKLK</sequence>
<dbReference type="KEGG" id="rev:HUE57_17120"/>
<feature type="signal peptide" evidence="2">
    <location>
        <begin position="1"/>
        <end position="22"/>
    </location>
</feature>
<evidence type="ECO:0008006" key="5">
    <source>
        <dbReference type="Google" id="ProtNLM"/>
    </source>
</evidence>
<evidence type="ECO:0000256" key="1">
    <source>
        <dbReference type="SAM" id="MobiDB-lite"/>
    </source>
</evidence>
<evidence type="ECO:0000313" key="3">
    <source>
        <dbReference type="EMBL" id="QKQ27810.1"/>
    </source>
</evidence>
<evidence type="ECO:0000313" key="4">
    <source>
        <dbReference type="Proteomes" id="UP000509658"/>
    </source>
</evidence>
<proteinExistence type="predicted"/>
<dbReference type="EMBL" id="CP054491">
    <property type="protein sequence ID" value="QKQ27810.1"/>
    <property type="molecule type" value="Genomic_DNA"/>
</dbReference>
<keyword evidence="4" id="KW-1185">Reference proteome</keyword>
<reference evidence="3 4" key="1">
    <citation type="submission" date="2020-05" db="EMBL/GenBank/DDBJ databases">
        <title>Horizontal transmission and recombination maintain forever young bacterial symbiont genomes.</title>
        <authorList>
            <person name="Russell S.L."/>
            <person name="Pepper-Tunick E."/>
            <person name="Svedberg J."/>
            <person name="Byrne A."/>
            <person name="Ruelas Castillo J."/>
            <person name="Vollmers C."/>
            <person name="Beinart R.A."/>
            <person name="Corbett-Detig R."/>
        </authorList>
    </citation>
    <scope>NUCLEOTIDE SEQUENCE [LARGE SCALE GENOMIC DNA]</scope>
    <source>
        <strain evidence="3">Santa_Monica_outfall</strain>
    </source>
</reference>
<accession>A0A6N0HZK5</accession>
<keyword evidence="2" id="KW-0732">Signal</keyword>
<feature type="compositionally biased region" description="Basic and acidic residues" evidence="1">
    <location>
        <begin position="55"/>
        <end position="69"/>
    </location>
</feature>
<feature type="region of interest" description="Disordered" evidence="1">
    <location>
        <begin position="50"/>
        <end position="81"/>
    </location>
</feature>
<organism evidence="3 4">
    <name type="scientific">Candidatus Reidiella endopervernicosa</name>
    <dbReference type="NCBI Taxonomy" id="2738883"/>
    <lineage>
        <taxon>Bacteria</taxon>
        <taxon>Pseudomonadati</taxon>
        <taxon>Pseudomonadota</taxon>
        <taxon>Gammaproteobacteria</taxon>
        <taxon>Candidatus Reidiella</taxon>
    </lineage>
</organism>
<feature type="chain" id="PRO_5026836808" description="DUF1311 domain-containing protein" evidence="2">
    <location>
        <begin position="23"/>
        <end position="81"/>
    </location>
</feature>
<feature type="compositionally biased region" description="Basic residues" evidence="1">
    <location>
        <begin position="70"/>
        <end position="81"/>
    </location>
</feature>
<dbReference type="Proteomes" id="UP000509658">
    <property type="component" value="Chromosome"/>
</dbReference>
<dbReference type="AlphaFoldDB" id="A0A6N0HZK5"/>
<name>A0A6N0HZK5_9GAMM</name>